<keyword evidence="2" id="KW-0472">Membrane</keyword>
<feature type="region of interest" description="Disordered" evidence="1">
    <location>
        <begin position="59"/>
        <end position="90"/>
    </location>
</feature>
<dbReference type="EMBL" id="KZ678546">
    <property type="protein sequence ID" value="PSR80043.1"/>
    <property type="molecule type" value="Genomic_DNA"/>
</dbReference>
<dbReference type="Proteomes" id="UP000241462">
    <property type="component" value="Unassembled WGS sequence"/>
</dbReference>
<evidence type="ECO:0000256" key="1">
    <source>
        <dbReference type="SAM" id="MobiDB-lite"/>
    </source>
</evidence>
<evidence type="ECO:0000256" key="2">
    <source>
        <dbReference type="SAM" id="Phobius"/>
    </source>
</evidence>
<gene>
    <name evidence="3" type="ORF">BD289DRAFT_455556</name>
</gene>
<name>A0A2T2ZZF1_9PEZI</name>
<evidence type="ECO:0000313" key="3">
    <source>
        <dbReference type="EMBL" id="PSR80043.1"/>
    </source>
</evidence>
<keyword evidence="4" id="KW-1185">Reference proteome</keyword>
<protein>
    <submittedName>
        <fullName evidence="3">Uncharacterized protein</fullName>
    </submittedName>
</protein>
<dbReference type="InParanoid" id="A0A2T2ZZF1"/>
<sequence length="202" mass="21166">MSGAVLCASLAEAHLFTATSSKTTTTITRAAATFLRLATVKPTVSRHIATTAATTTITIHSTSGSDSGRKRETSPDMAPPAASRRSTQSMDLTEPTRVALFTAAKDWECTHACFAVYSLPVDARGADLGAACAASVCASVVMVEAVVVVMMTAGAVLVRSTDARMQEIPHHSLALLVLLDVGVLACGRGPVPRRRTRVVDRE</sequence>
<feature type="transmembrane region" description="Helical" evidence="2">
    <location>
        <begin position="168"/>
        <end position="187"/>
    </location>
</feature>
<accession>A0A2T2ZZF1</accession>
<keyword evidence="2" id="KW-1133">Transmembrane helix</keyword>
<organism evidence="3 4">
    <name type="scientific">Coniella lustricola</name>
    <dbReference type="NCBI Taxonomy" id="2025994"/>
    <lineage>
        <taxon>Eukaryota</taxon>
        <taxon>Fungi</taxon>
        <taxon>Dikarya</taxon>
        <taxon>Ascomycota</taxon>
        <taxon>Pezizomycotina</taxon>
        <taxon>Sordariomycetes</taxon>
        <taxon>Sordariomycetidae</taxon>
        <taxon>Diaporthales</taxon>
        <taxon>Schizoparmaceae</taxon>
        <taxon>Coniella</taxon>
    </lineage>
</organism>
<feature type="transmembrane region" description="Helical" evidence="2">
    <location>
        <begin position="128"/>
        <end position="156"/>
    </location>
</feature>
<keyword evidence="2" id="KW-0812">Transmembrane</keyword>
<proteinExistence type="predicted"/>
<reference evidence="3 4" key="1">
    <citation type="journal article" date="2018" name="Mycol. Prog.">
        <title>Coniella lustricola, a new species from submerged detritus.</title>
        <authorList>
            <person name="Raudabaugh D.B."/>
            <person name="Iturriaga T."/>
            <person name="Carver A."/>
            <person name="Mondo S."/>
            <person name="Pangilinan J."/>
            <person name="Lipzen A."/>
            <person name="He G."/>
            <person name="Amirebrahimi M."/>
            <person name="Grigoriev I.V."/>
            <person name="Miller A.N."/>
        </authorList>
    </citation>
    <scope>NUCLEOTIDE SEQUENCE [LARGE SCALE GENOMIC DNA]</scope>
    <source>
        <strain evidence="3 4">B22-T-1</strain>
    </source>
</reference>
<evidence type="ECO:0000313" key="4">
    <source>
        <dbReference type="Proteomes" id="UP000241462"/>
    </source>
</evidence>
<dbReference type="AlphaFoldDB" id="A0A2T2ZZF1"/>